<sequence>MSLNCSLEKGMPPGCMLRLRGFISNLRNLGMGGIGKTTLAEAVYNEVAFGSNKFALFGPKGQEFESRYTQATKAAIRISHSKEFEQKYCVSANQVVEYQMQRKLAFVPCKYCFHVHFYGC</sequence>
<evidence type="ECO:0000313" key="2">
    <source>
        <dbReference type="Proteomes" id="UP000187203"/>
    </source>
</evidence>
<evidence type="ECO:0000313" key="1">
    <source>
        <dbReference type="EMBL" id="OMO93033.1"/>
    </source>
</evidence>
<accession>A0A1R3JE02</accession>
<name>A0A1R3JE02_9ROSI</name>
<dbReference type="InterPro" id="IPR027417">
    <property type="entry name" value="P-loop_NTPase"/>
</dbReference>
<keyword evidence="2" id="KW-1185">Reference proteome</keyword>
<proteinExistence type="predicted"/>
<comment type="caution">
    <text evidence="1">The sequence shown here is derived from an EMBL/GenBank/DDBJ whole genome shotgun (WGS) entry which is preliminary data.</text>
</comment>
<gene>
    <name evidence="1" type="ORF">COLO4_17150</name>
</gene>
<dbReference type="AlphaFoldDB" id="A0A1R3JE02"/>
<protein>
    <submittedName>
        <fullName evidence="1">TMV resistance protein N-like protein</fullName>
    </submittedName>
</protein>
<dbReference type="Gene3D" id="3.40.50.300">
    <property type="entry name" value="P-loop containing nucleotide triphosphate hydrolases"/>
    <property type="match status" value="1"/>
</dbReference>
<reference evidence="2" key="1">
    <citation type="submission" date="2013-09" db="EMBL/GenBank/DDBJ databases">
        <title>Corchorus olitorius genome sequencing.</title>
        <authorList>
            <person name="Alam M."/>
            <person name="Haque M.S."/>
            <person name="Islam M.S."/>
            <person name="Emdad E.M."/>
            <person name="Islam M.M."/>
            <person name="Ahmed B."/>
            <person name="Halim A."/>
            <person name="Hossen Q.M.M."/>
            <person name="Hossain M.Z."/>
            <person name="Ahmed R."/>
            <person name="Khan M.M."/>
            <person name="Islam R."/>
            <person name="Rashid M.M."/>
            <person name="Khan S.A."/>
            <person name="Rahman M.S."/>
            <person name="Alam M."/>
            <person name="Yahiya A.S."/>
            <person name="Khan M.S."/>
            <person name="Azam M.S."/>
            <person name="Haque T."/>
            <person name="Lashkar M.Z.H."/>
            <person name="Akhand A.I."/>
            <person name="Morshed G."/>
            <person name="Roy S."/>
            <person name="Uddin K.S."/>
            <person name="Rabeya T."/>
            <person name="Hossain A.S."/>
            <person name="Chowdhury A."/>
            <person name="Snigdha A.R."/>
            <person name="Mortoza M.S."/>
            <person name="Matin S.A."/>
            <person name="Hoque S.M.E."/>
            <person name="Islam M.K."/>
            <person name="Roy D.K."/>
            <person name="Haider R."/>
            <person name="Moosa M.M."/>
            <person name="Elias S.M."/>
            <person name="Hasan A.M."/>
            <person name="Jahan S."/>
            <person name="Shafiuddin M."/>
            <person name="Mahmood N."/>
            <person name="Shommy N.S."/>
        </authorList>
    </citation>
    <scope>NUCLEOTIDE SEQUENCE [LARGE SCALE GENOMIC DNA]</scope>
    <source>
        <strain evidence="2">cv. O-4</strain>
    </source>
</reference>
<organism evidence="1 2">
    <name type="scientific">Corchorus olitorius</name>
    <dbReference type="NCBI Taxonomy" id="93759"/>
    <lineage>
        <taxon>Eukaryota</taxon>
        <taxon>Viridiplantae</taxon>
        <taxon>Streptophyta</taxon>
        <taxon>Embryophyta</taxon>
        <taxon>Tracheophyta</taxon>
        <taxon>Spermatophyta</taxon>
        <taxon>Magnoliopsida</taxon>
        <taxon>eudicotyledons</taxon>
        <taxon>Gunneridae</taxon>
        <taxon>Pentapetalae</taxon>
        <taxon>rosids</taxon>
        <taxon>malvids</taxon>
        <taxon>Malvales</taxon>
        <taxon>Malvaceae</taxon>
        <taxon>Grewioideae</taxon>
        <taxon>Apeibeae</taxon>
        <taxon>Corchorus</taxon>
    </lineage>
</organism>
<dbReference type="Proteomes" id="UP000187203">
    <property type="component" value="Unassembled WGS sequence"/>
</dbReference>
<dbReference type="EMBL" id="AWUE01016304">
    <property type="protein sequence ID" value="OMO93033.1"/>
    <property type="molecule type" value="Genomic_DNA"/>
</dbReference>
<dbReference type="SUPFAM" id="SSF52540">
    <property type="entry name" value="P-loop containing nucleoside triphosphate hydrolases"/>
    <property type="match status" value="1"/>
</dbReference>